<feature type="region of interest" description="Disordered" evidence="6">
    <location>
        <begin position="1013"/>
        <end position="1054"/>
    </location>
</feature>
<dbReference type="GO" id="GO:0006508">
    <property type="term" value="P:proteolysis"/>
    <property type="evidence" value="ECO:0007669"/>
    <property type="project" value="UniProtKB-KW"/>
</dbReference>
<evidence type="ECO:0000256" key="3">
    <source>
        <dbReference type="ARBA" id="ARBA00022729"/>
    </source>
</evidence>
<dbReference type="EMBL" id="JAHQIW010000620">
    <property type="protein sequence ID" value="KAJ1349175.1"/>
    <property type="molecule type" value="Genomic_DNA"/>
</dbReference>
<proteinExistence type="inferred from homology"/>
<evidence type="ECO:0000256" key="5">
    <source>
        <dbReference type="ARBA" id="ARBA00023180"/>
    </source>
</evidence>
<evidence type="ECO:0008006" key="9">
    <source>
        <dbReference type="Google" id="ProtNLM"/>
    </source>
</evidence>
<dbReference type="GO" id="GO:0008239">
    <property type="term" value="F:dipeptidyl-peptidase activity"/>
    <property type="evidence" value="ECO:0007669"/>
    <property type="project" value="TreeGrafter"/>
</dbReference>
<dbReference type="Gene3D" id="3.40.50.1820">
    <property type="entry name" value="alpha/beta hydrolase"/>
    <property type="match status" value="2"/>
</dbReference>
<gene>
    <name evidence="7" type="ORF">KIN20_004645</name>
</gene>
<dbReference type="FunFam" id="1.20.120.980:FF:000003">
    <property type="entry name" value="Serine protease 16"/>
    <property type="match status" value="2"/>
</dbReference>
<accession>A0AAD5M0Y9</accession>
<evidence type="ECO:0000313" key="7">
    <source>
        <dbReference type="EMBL" id="KAJ1349175.1"/>
    </source>
</evidence>
<reference evidence="7" key="1">
    <citation type="submission" date="2021-06" db="EMBL/GenBank/DDBJ databases">
        <title>Parelaphostrongylus tenuis whole genome reference sequence.</title>
        <authorList>
            <person name="Garwood T.J."/>
            <person name="Larsen P.A."/>
            <person name="Fountain-Jones N.M."/>
            <person name="Garbe J.R."/>
            <person name="Macchietto M.G."/>
            <person name="Kania S.A."/>
            <person name="Gerhold R.W."/>
            <person name="Richards J.E."/>
            <person name="Wolf T.M."/>
        </authorList>
    </citation>
    <scope>NUCLEOTIDE SEQUENCE</scope>
    <source>
        <strain evidence="7">MNPRO001-30</strain>
        <tissue evidence="7">Meninges</tissue>
    </source>
</reference>
<dbReference type="InterPro" id="IPR008758">
    <property type="entry name" value="Peptidase_S28"/>
</dbReference>
<organism evidence="7 8">
    <name type="scientific">Parelaphostrongylus tenuis</name>
    <name type="common">Meningeal worm</name>
    <dbReference type="NCBI Taxonomy" id="148309"/>
    <lineage>
        <taxon>Eukaryota</taxon>
        <taxon>Metazoa</taxon>
        <taxon>Ecdysozoa</taxon>
        <taxon>Nematoda</taxon>
        <taxon>Chromadorea</taxon>
        <taxon>Rhabditida</taxon>
        <taxon>Rhabditina</taxon>
        <taxon>Rhabditomorpha</taxon>
        <taxon>Strongyloidea</taxon>
        <taxon>Metastrongylidae</taxon>
        <taxon>Parelaphostrongylus</taxon>
    </lineage>
</organism>
<dbReference type="Pfam" id="PF05577">
    <property type="entry name" value="Peptidase_S28"/>
    <property type="match status" value="2"/>
</dbReference>
<comment type="similarity">
    <text evidence="1">Belongs to the peptidase S28 family.</text>
</comment>
<dbReference type="InterPro" id="IPR042269">
    <property type="entry name" value="Ser_carbopepase_S28_SKS"/>
</dbReference>
<dbReference type="Gene3D" id="1.20.120.980">
    <property type="entry name" value="Serine carboxypeptidase S28, SKS domain"/>
    <property type="match status" value="2"/>
</dbReference>
<dbReference type="Proteomes" id="UP001196413">
    <property type="component" value="Unassembled WGS sequence"/>
</dbReference>
<evidence type="ECO:0000313" key="8">
    <source>
        <dbReference type="Proteomes" id="UP001196413"/>
    </source>
</evidence>
<dbReference type="SUPFAM" id="SSF53474">
    <property type="entry name" value="alpha/beta-Hydrolases"/>
    <property type="match status" value="2"/>
</dbReference>
<keyword evidence="4" id="KW-0378">Hydrolase</keyword>
<keyword evidence="3" id="KW-0732">Signal</keyword>
<name>A0AAD5M0Y9_PARTN</name>
<dbReference type="PANTHER" id="PTHR11010:SF105">
    <property type="entry name" value="PEPTIDASE S28-RELATED"/>
    <property type="match status" value="1"/>
</dbReference>
<keyword evidence="5" id="KW-0325">Glycoprotein</keyword>
<evidence type="ECO:0000256" key="6">
    <source>
        <dbReference type="SAM" id="MobiDB-lite"/>
    </source>
</evidence>
<feature type="region of interest" description="Disordered" evidence="6">
    <location>
        <begin position="474"/>
        <end position="502"/>
    </location>
</feature>
<dbReference type="InterPro" id="IPR029058">
    <property type="entry name" value="AB_hydrolase_fold"/>
</dbReference>
<evidence type="ECO:0000256" key="1">
    <source>
        <dbReference type="ARBA" id="ARBA00011079"/>
    </source>
</evidence>
<keyword evidence="2" id="KW-0645">Protease</keyword>
<evidence type="ECO:0000256" key="2">
    <source>
        <dbReference type="ARBA" id="ARBA00022670"/>
    </source>
</evidence>
<keyword evidence="8" id="KW-1185">Reference proteome</keyword>
<dbReference type="AlphaFoldDB" id="A0AAD5M0Y9"/>
<dbReference type="GO" id="GO:0070008">
    <property type="term" value="F:serine-type exopeptidase activity"/>
    <property type="evidence" value="ECO:0007669"/>
    <property type="project" value="InterPro"/>
</dbReference>
<evidence type="ECO:0000256" key="4">
    <source>
        <dbReference type="ARBA" id="ARBA00022801"/>
    </source>
</evidence>
<protein>
    <recommendedName>
        <fullName evidence="9">Serine carboxypeptidase S28</fullName>
    </recommendedName>
</protein>
<feature type="compositionally biased region" description="Low complexity" evidence="6">
    <location>
        <begin position="1014"/>
        <end position="1054"/>
    </location>
</feature>
<dbReference type="PANTHER" id="PTHR11010">
    <property type="entry name" value="PROTEASE S28 PRO-X CARBOXYPEPTIDASE-RELATED"/>
    <property type="match status" value="1"/>
</dbReference>
<sequence>MFGMKIHNEKWYSKQETPILTTGEYGPGEGFFPQRLEHFDKASNVTWSQHYFFNFQYRTPRSNAVFLMLGGEGPESIDWVKNPNYPFVHWAQQFGAVMFNLEHRFYGSSRPTLNQSVENLRFLSSSQAIEDIATFIRVMNAKFDLNEAVWITFGGSYSGALSLWAREKHPELIAGAVGSSAPIQLEVDFWKYLQVVEGSLRSYSDECAENVRKGFQSLTFLMSSEKGRKKLSDLFVLNPPFSNLSLTYNDIQNFYTTMYGNFQRAVQYSGDNAEPYKMGYGIEQVCHIMNNNATDPLTNLQRVNVYMAELSGSFEYTPNSYEDMIDYLRIEDFSNTFDSGARSWTWQTCTEFDMPTYLSSFFLNICRDVFGPTFDADYVADAVRSTIAYYGGADGYRGTNVVIPNGSLDPWHALGKYTSNDPSVVWYLINGTAHCADMYPAAEDDQPGLGIARALIQNSLAVWLTNPRSAGEIEDRKTLSLDPEELQGVPRKRSDSDSQTVESIPNEIKELIEADITEWLPYQKMHLGRPPHGFQPEPDVGDNATPLDFIAGSITQPVDHFDTQNPGKFEQLFFKNSQWAKPGGPMFLMIGGEGSATIGWILNGNITYLRLAKKFGATVFLLEHRYYGSSIVGGSQRFPNPDLKFLSSLQMLYDVANFIRMVNSHYTTPPKWITFGGSYSGSLSLWMRELFPELVHGAVGSSAPVEAKLDFYEYLEVVEGSIRAYNKHCAENIAKGFDEIHQLSMTTHGRKKLSDTFTLQPEWDETVNVTEIDLQFFFSNIYSQFQGAVQYSGDNTGGYASGHGIADMCAIMTNDKFSPLQNIATFNKYMTVFYQGGAPFRYTANSYRRFVNSIKYGQRLGPSGRAMALWTWQTCTEFGYFQSSDSSYSIFGSPTPVNMYAQMCADAFGDKYSMAYLQENVARTNRRYGGQRNYKGTNVVIPNGSIDPWHALGKYTSNDPSVVWYLMNGTAHCADMYPARQEDMPDLATVRHLIEQNIAKWIANDRPDLTTGVTFPTTKSSSTSTSPAATRSSSTATSSTTKSSFTSTSPPTHTTSLSNEFTFTILSICIVIATKDVF</sequence>
<comment type="caution">
    <text evidence="7">The sequence shown here is derived from an EMBL/GenBank/DDBJ whole genome shotgun (WGS) entry which is preliminary data.</text>
</comment>